<accession>A0A1H6WN51</accession>
<dbReference type="InterPro" id="IPR036291">
    <property type="entry name" value="NAD(P)-bd_dom_sf"/>
</dbReference>
<dbReference type="PANTHER" id="PTHR43013">
    <property type="entry name" value="GLUTAMYL-TRNA REDUCTASE"/>
    <property type="match status" value="1"/>
</dbReference>
<keyword evidence="5 8" id="KW-0560">Oxidoreductase</keyword>
<dbReference type="Pfam" id="PF01488">
    <property type="entry name" value="Shikimate_DH"/>
    <property type="match status" value="1"/>
</dbReference>
<dbReference type="FunFam" id="3.30.460.30:FF:000001">
    <property type="entry name" value="Glutamyl-tRNA reductase"/>
    <property type="match status" value="1"/>
</dbReference>
<evidence type="ECO:0000256" key="8">
    <source>
        <dbReference type="HAMAP-Rule" id="MF_00087"/>
    </source>
</evidence>
<comment type="function">
    <text evidence="8">Catalyzes the NADPH-dependent reduction of glutamyl-tRNA(Glu) to glutamate 1-semialdehyde (GSA).</text>
</comment>
<evidence type="ECO:0000259" key="17">
    <source>
        <dbReference type="Pfam" id="PF05201"/>
    </source>
</evidence>
<gene>
    <name evidence="8" type="primary">hemA</name>
    <name evidence="18" type="ORF">SAMN05444271_12434</name>
</gene>
<feature type="region of interest" description="Disordered" evidence="14">
    <location>
        <begin position="411"/>
        <end position="460"/>
    </location>
</feature>
<dbReference type="GO" id="GO:0019353">
    <property type="term" value="P:protoporphyrinogen IX biosynthetic process from glutamate"/>
    <property type="evidence" value="ECO:0007669"/>
    <property type="project" value="TreeGrafter"/>
</dbReference>
<comment type="miscellaneous">
    <text evidence="8">During catalysis, the active site Cys acts as a nucleophile attacking the alpha-carbonyl group of tRNA-bound glutamate with the formation of a thioester intermediate between enzyme and glutamate, and the concomitant release of tRNA(Glu). The thioester intermediate is finally reduced by direct hydride transfer from NADPH, to form the product GSA.</text>
</comment>
<organism evidence="18 19">
    <name type="scientific">Halohasta litchfieldiae</name>
    <dbReference type="NCBI Taxonomy" id="1073996"/>
    <lineage>
        <taxon>Archaea</taxon>
        <taxon>Methanobacteriati</taxon>
        <taxon>Methanobacteriota</taxon>
        <taxon>Stenosarchaea group</taxon>
        <taxon>Halobacteria</taxon>
        <taxon>Halobacteriales</taxon>
        <taxon>Haloferacaceae</taxon>
        <taxon>Halohasta</taxon>
    </lineage>
</organism>
<dbReference type="InterPro" id="IPR036343">
    <property type="entry name" value="GluRdtase_N_sf"/>
</dbReference>
<dbReference type="AlphaFoldDB" id="A0A1H6WN51"/>
<evidence type="ECO:0000313" key="19">
    <source>
        <dbReference type="Proteomes" id="UP000198888"/>
    </source>
</evidence>
<proteinExistence type="inferred from homology"/>
<evidence type="ECO:0000256" key="6">
    <source>
        <dbReference type="ARBA" id="ARBA00023244"/>
    </source>
</evidence>
<evidence type="ECO:0000256" key="10">
    <source>
        <dbReference type="PIRSR" id="PIRSR000445-2"/>
    </source>
</evidence>
<accession>A0A2H4Q6M8</accession>
<dbReference type="HAMAP" id="MF_00087">
    <property type="entry name" value="Glu_tRNA_reductase"/>
    <property type="match status" value="1"/>
</dbReference>
<feature type="binding site" evidence="8 11">
    <location>
        <begin position="183"/>
        <end position="188"/>
    </location>
    <ligand>
        <name>NADP(+)</name>
        <dbReference type="ChEBI" id="CHEBI:58349"/>
    </ligand>
</feature>
<dbReference type="GO" id="GO:0008883">
    <property type="term" value="F:glutamyl-tRNA reductase activity"/>
    <property type="evidence" value="ECO:0007669"/>
    <property type="project" value="UniProtKB-UniRule"/>
</dbReference>
<evidence type="ECO:0000256" key="4">
    <source>
        <dbReference type="ARBA" id="ARBA00022857"/>
    </source>
</evidence>
<comment type="catalytic activity">
    <reaction evidence="7 8 13">
        <text>(S)-4-amino-5-oxopentanoate + tRNA(Glu) + NADP(+) = L-glutamyl-tRNA(Glu) + NADPH + H(+)</text>
        <dbReference type="Rhea" id="RHEA:12344"/>
        <dbReference type="Rhea" id="RHEA-COMP:9663"/>
        <dbReference type="Rhea" id="RHEA-COMP:9680"/>
        <dbReference type="ChEBI" id="CHEBI:15378"/>
        <dbReference type="ChEBI" id="CHEBI:57501"/>
        <dbReference type="ChEBI" id="CHEBI:57783"/>
        <dbReference type="ChEBI" id="CHEBI:58349"/>
        <dbReference type="ChEBI" id="CHEBI:78442"/>
        <dbReference type="ChEBI" id="CHEBI:78520"/>
        <dbReference type="EC" id="1.2.1.70"/>
    </reaction>
</comment>
<comment type="domain">
    <text evidence="8">Possesses an unusual extended V-shaped dimeric structure with each monomer consisting of three distinct domains arranged along a curved 'spinal' alpha-helix. The N-terminal catalytic domain specifically recognizes the glutamate moiety of the substrate. The second domain is the NADPH-binding domain, and the third C-terminal domain is responsible for dimerization.</text>
</comment>
<keyword evidence="6 8" id="KW-0627">Porphyrin biosynthesis</keyword>
<dbReference type="InterPro" id="IPR015895">
    <property type="entry name" value="4pyrrol_synth_GluRdtase_N"/>
</dbReference>
<comment type="similarity">
    <text evidence="2 8 13">Belongs to the glutamyl-tRNA reductase family.</text>
</comment>
<dbReference type="GeneID" id="35004087"/>
<feature type="binding site" evidence="8 10">
    <location>
        <position position="115"/>
    </location>
    <ligand>
        <name>substrate</name>
    </ligand>
</feature>
<dbReference type="SUPFAM" id="SSF69742">
    <property type="entry name" value="Glutamyl tRNA-reductase catalytic, N-terminal domain"/>
    <property type="match status" value="1"/>
</dbReference>
<dbReference type="SUPFAM" id="SSF51735">
    <property type="entry name" value="NAD(P)-binding Rossmann-fold domains"/>
    <property type="match status" value="1"/>
</dbReference>
<evidence type="ECO:0000256" key="13">
    <source>
        <dbReference type="RuleBase" id="RU000584"/>
    </source>
</evidence>
<feature type="binding site" evidence="8 10">
    <location>
        <position position="104"/>
    </location>
    <ligand>
        <name>substrate</name>
    </ligand>
</feature>
<feature type="active site" description="Nucleophile" evidence="8 9">
    <location>
        <position position="52"/>
    </location>
</feature>
<feature type="domain" description="Tetrapyrrole biosynthesis glutamyl-tRNA reductase dimerisation" evidence="15">
    <location>
        <begin position="311"/>
        <end position="410"/>
    </location>
</feature>
<evidence type="ECO:0000313" key="18">
    <source>
        <dbReference type="EMBL" id="SEJ14200.1"/>
    </source>
</evidence>
<evidence type="ECO:0000256" key="9">
    <source>
        <dbReference type="PIRSR" id="PIRSR000445-1"/>
    </source>
</evidence>
<sequence>MIRTGVITGVSVSHMNASVDEIEAASCADVVGRVAALRAKPGVSEAFALQTCNRSEAYVVTDHARQGREALAEVVADVREGAVDHMDHEESLRHLMRVAAGLDSLVLGEDQIIGQLKTAFEASRSADGIGPLLDDAITKAIHVGERARTETEINEGVVSLGSAAVELASRETALAGSTALVVGAGEMGSLAATALESAGVDRIVIANRTIPHATHIAETVETEASAIGLDAAAAAAEQATVVITATGSPDHVLDSEGLAAAGETICIDLAQPRDIEPAAAAVDGIAVYDIDDLESVTESTHRRRKVAAEEVKAMIDEEFDRLLALFKRKRADEAISAMYESAERVKNREVTTAVDKLEAHGELNDKQRDVIDSLADSLVGQLLSAPTKSLRDAAAEDDWTTIQTAMQLFNPEFDGEFPPSDGEMDEASTEDRPSERPDEIPEGVSPEDIPPHVLEQLSDD</sequence>
<feature type="compositionally biased region" description="Basic and acidic residues" evidence="14">
    <location>
        <begin position="429"/>
        <end position="439"/>
    </location>
</feature>
<dbReference type="InterPro" id="IPR015896">
    <property type="entry name" value="4pyrrol_synth_GluRdtase_dimer"/>
</dbReference>
<evidence type="ECO:0000256" key="3">
    <source>
        <dbReference type="ARBA" id="ARBA00012970"/>
    </source>
</evidence>
<dbReference type="SUPFAM" id="SSF69075">
    <property type="entry name" value="Glutamyl tRNA-reductase dimerization domain"/>
    <property type="match status" value="1"/>
</dbReference>
<dbReference type="Proteomes" id="UP000198888">
    <property type="component" value="Unassembled WGS sequence"/>
</dbReference>
<evidence type="ECO:0000256" key="14">
    <source>
        <dbReference type="SAM" id="MobiDB-lite"/>
    </source>
</evidence>
<dbReference type="OrthoDB" id="4562at2157"/>
<dbReference type="InterPro" id="IPR036453">
    <property type="entry name" value="GluRdtase_dimer_dom_sf"/>
</dbReference>
<reference evidence="18 19" key="1">
    <citation type="submission" date="2016-10" db="EMBL/GenBank/DDBJ databases">
        <authorList>
            <person name="de Groot N.N."/>
        </authorList>
    </citation>
    <scope>NUCLEOTIDE SEQUENCE [LARGE SCALE GENOMIC DNA]</scope>
    <source>
        <strain evidence="18 19">DSM 22187</strain>
    </source>
</reference>
<name>A0A1H6WN51_9EURY</name>
<feature type="domain" description="Quinate/shikimate 5-dehydrogenase/glutamyl-tRNA reductase" evidence="16">
    <location>
        <begin position="166"/>
        <end position="296"/>
    </location>
</feature>
<dbReference type="STRING" id="1073996.SAMN05444271_12434"/>
<dbReference type="Pfam" id="PF05201">
    <property type="entry name" value="GlutR_N"/>
    <property type="match status" value="1"/>
</dbReference>
<feature type="binding site" evidence="8 10">
    <location>
        <begin position="51"/>
        <end position="54"/>
    </location>
    <ligand>
        <name>substrate</name>
    </ligand>
</feature>
<keyword evidence="19" id="KW-1185">Reference proteome</keyword>
<dbReference type="RefSeq" id="WP_089673299.1">
    <property type="nucleotide sequence ID" value="NZ_CP024845.1"/>
</dbReference>
<keyword evidence="4 8" id="KW-0521">NADP</keyword>
<comment type="pathway">
    <text evidence="1 8 13">Porphyrin-containing compound metabolism; protoporphyrin-IX biosynthesis; 5-aminolevulinate from L-glutamyl-tRNA(Glu): step 1/2.</text>
</comment>
<dbReference type="PIRSF" id="PIRSF000445">
    <property type="entry name" value="4pyrrol_synth_GluRdtase"/>
    <property type="match status" value="1"/>
</dbReference>
<feature type="binding site" evidence="8 10">
    <location>
        <begin position="109"/>
        <end position="111"/>
    </location>
    <ligand>
        <name>substrate</name>
    </ligand>
</feature>
<dbReference type="Gene3D" id="3.30.460.30">
    <property type="entry name" value="Glutamyl-tRNA reductase, N-terminal domain"/>
    <property type="match status" value="1"/>
</dbReference>
<dbReference type="NCBIfam" id="TIGR01035">
    <property type="entry name" value="hemA"/>
    <property type="match status" value="1"/>
</dbReference>
<feature type="domain" description="Glutamyl-tRNA reductase N-terminal" evidence="17">
    <location>
        <begin position="10"/>
        <end position="151"/>
    </location>
</feature>
<dbReference type="PROSITE" id="PS00747">
    <property type="entry name" value="GLUTR"/>
    <property type="match status" value="1"/>
</dbReference>
<dbReference type="EMBL" id="FNYR01000024">
    <property type="protein sequence ID" value="SEJ14200.1"/>
    <property type="molecule type" value="Genomic_DNA"/>
</dbReference>
<dbReference type="InterPro" id="IPR018214">
    <property type="entry name" value="GluRdtase_CS"/>
</dbReference>
<dbReference type="GO" id="GO:0050661">
    <property type="term" value="F:NADP binding"/>
    <property type="evidence" value="ECO:0007669"/>
    <property type="project" value="InterPro"/>
</dbReference>
<dbReference type="KEGG" id="hae:halTADL_3320"/>
<dbReference type="PANTHER" id="PTHR43013:SF1">
    <property type="entry name" value="GLUTAMYL-TRNA REDUCTASE"/>
    <property type="match status" value="1"/>
</dbReference>
<dbReference type="EC" id="1.2.1.70" evidence="3 8"/>
<evidence type="ECO:0000256" key="12">
    <source>
        <dbReference type="PIRSR" id="PIRSR000445-4"/>
    </source>
</evidence>
<dbReference type="Pfam" id="PF00745">
    <property type="entry name" value="GlutR_dimer"/>
    <property type="match status" value="1"/>
</dbReference>
<dbReference type="InterPro" id="IPR006151">
    <property type="entry name" value="Shikm_DH/Glu-tRNA_Rdtase"/>
</dbReference>
<protein>
    <recommendedName>
        <fullName evidence="3 8">Glutamyl-tRNA reductase</fullName>
        <shortName evidence="8">GluTR</shortName>
        <ecNumber evidence="3 8">1.2.1.70</ecNumber>
    </recommendedName>
</protein>
<dbReference type="UniPathway" id="UPA00251">
    <property type="reaction ID" value="UER00316"/>
</dbReference>
<evidence type="ECO:0000256" key="5">
    <source>
        <dbReference type="ARBA" id="ARBA00023002"/>
    </source>
</evidence>
<evidence type="ECO:0000256" key="1">
    <source>
        <dbReference type="ARBA" id="ARBA00005059"/>
    </source>
</evidence>
<comment type="subunit">
    <text evidence="8">Homodimer.</text>
</comment>
<evidence type="ECO:0000259" key="16">
    <source>
        <dbReference type="Pfam" id="PF01488"/>
    </source>
</evidence>
<dbReference type="CDD" id="cd05213">
    <property type="entry name" value="NAD_bind_Glutamyl_tRNA_reduct"/>
    <property type="match status" value="1"/>
</dbReference>
<evidence type="ECO:0000259" key="15">
    <source>
        <dbReference type="Pfam" id="PF00745"/>
    </source>
</evidence>
<evidence type="ECO:0000256" key="11">
    <source>
        <dbReference type="PIRSR" id="PIRSR000445-3"/>
    </source>
</evidence>
<evidence type="ECO:0000256" key="2">
    <source>
        <dbReference type="ARBA" id="ARBA00005916"/>
    </source>
</evidence>
<dbReference type="InterPro" id="IPR000343">
    <property type="entry name" value="4pyrrol_synth_GluRdtase"/>
</dbReference>
<feature type="site" description="Important for activity" evidence="8 12">
    <location>
        <position position="94"/>
    </location>
</feature>
<evidence type="ECO:0000256" key="7">
    <source>
        <dbReference type="ARBA" id="ARBA00047464"/>
    </source>
</evidence>
<dbReference type="Gene3D" id="3.40.50.720">
    <property type="entry name" value="NAD(P)-binding Rossmann-like Domain"/>
    <property type="match status" value="1"/>
</dbReference>